<dbReference type="EMBL" id="CP012559">
    <property type="protein sequence ID" value="ALB29389.1"/>
    <property type="molecule type" value="Genomic_DNA"/>
</dbReference>
<dbReference type="KEGG" id="lhi:JP39_08495"/>
<sequence>MPPPGASFFSPAVRTGASQSAVSHLAFEPKIASQKSSGGVMALAITPPSLLVKKLAPRGWNILKI</sequence>
<name>A0A0K2LDL0_9LACO</name>
<protein>
    <submittedName>
        <fullName evidence="1">Uncharacterized protein</fullName>
    </submittedName>
</protein>
<evidence type="ECO:0000313" key="1">
    <source>
        <dbReference type="EMBL" id="ALB29389.1"/>
    </source>
</evidence>
<gene>
    <name evidence="1" type="ORF">JP39_08495</name>
</gene>
<organism evidence="1 2">
    <name type="scientific">Companilactobacillus heilongjiangensis</name>
    <dbReference type="NCBI Taxonomy" id="1074467"/>
    <lineage>
        <taxon>Bacteria</taxon>
        <taxon>Bacillati</taxon>
        <taxon>Bacillota</taxon>
        <taxon>Bacilli</taxon>
        <taxon>Lactobacillales</taxon>
        <taxon>Lactobacillaceae</taxon>
        <taxon>Companilactobacillus</taxon>
    </lineage>
</organism>
<dbReference type="AlphaFoldDB" id="A0A0K2LDL0"/>
<accession>A0A0K2LDL0</accession>
<evidence type="ECO:0000313" key="2">
    <source>
        <dbReference type="Proteomes" id="UP000061546"/>
    </source>
</evidence>
<dbReference type="Proteomes" id="UP000061546">
    <property type="component" value="Chromosome"/>
</dbReference>
<keyword evidence="2" id="KW-1185">Reference proteome</keyword>
<proteinExistence type="predicted"/>
<reference evidence="1 2" key="1">
    <citation type="submission" date="2015-08" db="EMBL/GenBank/DDBJ databases">
        <title>Genomic sequence of Lactobacillus heilongjiangensis DSM 28069, isolated from Chinese traditional pickle.</title>
        <authorList>
            <person name="Jiang X."/>
            <person name="Zheng B."/>
            <person name="Cheng H."/>
        </authorList>
    </citation>
    <scope>NUCLEOTIDE SEQUENCE [LARGE SCALE GENOMIC DNA]</scope>
    <source>
        <strain evidence="1 2">DSM 28069</strain>
    </source>
</reference>